<feature type="transmembrane region" description="Helical" evidence="1">
    <location>
        <begin position="72"/>
        <end position="94"/>
    </location>
</feature>
<dbReference type="CDD" id="cd07385">
    <property type="entry name" value="MPP_YkuE_C"/>
    <property type="match status" value="1"/>
</dbReference>
<organism evidence="3 4">
    <name type="scientific">Paenibacillus ferrarius</name>
    <dbReference type="NCBI Taxonomy" id="1469647"/>
    <lineage>
        <taxon>Bacteria</taxon>
        <taxon>Bacillati</taxon>
        <taxon>Bacillota</taxon>
        <taxon>Bacilli</taxon>
        <taxon>Bacillales</taxon>
        <taxon>Paenibacillaceae</taxon>
        <taxon>Paenibacillus</taxon>
    </lineage>
</organism>
<keyword evidence="1" id="KW-0812">Transmembrane</keyword>
<evidence type="ECO:0000256" key="1">
    <source>
        <dbReference type="SAM" id="Phobius"/>
    </source>
</evidence>
<dbReference type="AlphaFoldDB" id="A0A1V4HE48"/>
<sequence>MRMRTIISILMVLAIIFGLNGYIGWHAKVFLADQLGSSFHSGVYWIVFWLVALSYLLAWVGSRVLPGGVSRVLKIVGSYWFAMMQFGFLLLPLTDLAIGVLHLASVSPDTYKPILGWVDVAIVLFLMFRGSYNARTPVIRKYDVTIAKKAGDWDQLRIAVASDIHLGSIVGNRHLRKLVAQVNGMKPDLILLPGDVIDDDIKPFIRYEMGKTMGELKAPLGIYAVLGNHEYIGGHIPAFVEQMKKIGVQVLMDETIHIMDRLYIVGRKDKAAERTAEGRQALAALLEGTDAEQPIIVMDHQPYHLDKAADAGADVMLSGHTHRGQMAPNHLITRRLFELDWGYLRKGNLHAIVSSGFGTWGPPIRLGSRSEIIQLTIHFKK</sequence>
<dbReference type="EMBL" id="MBTG01000025">
    <property type="protein sequence ID" value="OPH52991.1"/>
    <property type="molecule type" value="Genomic_DNA"/>
</dbReference>
<dbReference type="Proteomes" id="UP000190626">
    <property type="component" value="Unassembled WGS sequence"/>
</dbReference>
<evidence type="ECO:0000259" key="2">
    <source>
        <dbReference type="Pfam" id="PF00149"/>
    </source>
</evidence>
<proteinExistence type="predicted"/>
<dbReference type="GO" id="GO:0016787">
    <property type="term" value="F:hydrolase activity"/>
    <property type="evidence" value="ECO:0007669"/>
    <property type="project" value="InterPro"/>
</dbReference>
<dbReference type="InterPro" id="IPR051158">
    <property type="entry name" value="Metallophosphoesterase_sf"/>
</dbReference>
<dbReference type="SUPFAM" id="SSF56300">
    <property type="entry name" value="Metallo-dependent phosphatases"/>
    <property type="match status" value="1"/>
</dbReference>
<dbReference type="RefSeq" id="WP_079416179.1">
    <property type="nucleotide sequence ID" value="NZ_MBTG01000025.1"/>
</dbReference>
<protein>
    <submittedName>
        <fullName evidence="3">Phosphoesterase</fullName>
    </submittedName>
</protein>
<keyword evidence="1" id="KW-1133">Transmembrane helix</keyword>
<dbReference type="InterPro" id="IPR029052">
    <property type="entry name" value="Metallo-depent_PP-like"/>
</dbReference>
<keyword evidence="4" id="KW-1185">Reference proteome</keyword>
<evidence type="ECO:0000313" key="4">
    <source>
        <dbReference type="Proteomes" id="UP000190626"/>
    </source>
</evidence>
<comment type="caution">
    <text evidence="3">The sequence shown here is derived from an EMBL/GenBank/DDBJ whole genome shotgun (WGS) entry which is preliminary data.</text>
</comment>
<name>A0A1V4HE48_9BACL</name>
<evidence type="ECO:0000313" key="3">
    <source>
        <dbReference type="EMBL" id="OPH52991.1"/>
    </source>
</evidence>
<feature type="domain" description="Calcineurin-like phosphoesterase" evidence="2">
    <location>
        <begin position="156"/>
        <end position="323"/>
    </location>
</feature>
<dbReference type="Gene3D" id="3.60.21.10">
    <property type="match status" value="1"/>
</dbReference>
<dbReference type="OrthoDB" id="9780884at2"/>
<accession>A0A1V4HE48</accession>
<dbReference type="STRING" id="1469647.BC351_32555"/>
<feature type="transmembrane region" description="Helical" evidence="1">
    <location>
        <begin position="5"/>
        <end position="23"/>
    </location>
</feature>
<dbReference type="InterPro" id="IPR004843">
    <property type="entry name" value="Calcineurin-like_PHP"/>
</dbReference>
<dbReference type="PANTHER" id="PTHR31302:SF0">
    <property type="entry name" value="TRANSMEMBRANE PROTEIN WITH METALLOPHOSPHOESTERASE DOMAIN"/>
    <property type="match status" value="1"/>
</dbReference>
<feature type="transmembrane region" description="Helical" evidence="1">
    <location>
        <begin position="114"/>
        <end position="132"/>
    </location>
</feature>
<keyword evidence="1" id="KW-0472">Membrane</keyword>
<dbReference type="PANTHER" id="PTHR31302">
    <property type="entry name" value="TRANSMEMBRANE PROTEIN WITH METALLOPHOSPHOESTERASE DOMAIN-RELATED"/>
    <property type="match status" value="1"/>
</dbReference>
<reference evidence="4" key="1">
    <citation type="submission" date="2016-07" db="EMBL/GenBank/DDBJ databases">
        <authorList>
            <person name="Florea S."/>
            <person name="Webb J.S."/>
            <person name="Jaromczyk J."/>
            <person name="Schardl C.L."/>
        </authorList>
    </citation>
    <scope>NUCLEOTIDE SEQUENCE [LARGE SCALE GENOMIC DNA]</scope>
    <source>
        <strain evidence="4">CY1</strain>
    </source>
</reference>
<dbReference type="Pfam" id="PF00149">
    <property type="entry name" value="Metallophos"/>
    <property type="match status" value="1"/>
</dbReference>
<feature type="transmembrane region" description="Helical" evidence="1">
    <location>
        <begin position="43"/>
        <end position="60"/>
    </location>
</feature>
<gene>
    <name evidence="3" type="ORF">BC351_32555</name>
</gene>